<dbReference type="EMBL" id="BIMW01000257">
    <property type="protein sequence ID" value="GCE96732.1"/>
    <property type="molecule type" value="Genomic_DNA"/>
</dbReference>
<dbReference type="Proteomes" id="UP000326169">
    <property type="component" value="Unassembled WGS sequence"/>
</dbReference>
<evidence type="ECO:0000313" key="2">
    <source>
        <dbReference type="Proteomes" id="UP000326169"/>
    </source>
</evidence>
<organism evidence="1 2">
    <name type="scientific">Limnospira platensis NIES-46</name>
    <dbReference type="NCBI Taxonomy" id="1236695"/>
    <lineage>
        <taxon>Bacteria</taxon>
        <taxon>Bacillati</taxon>
        <taxon>Cyanobacteriota</taxon>
        <taxon>Cyanophyceae</taxon>
        <taxon>Oscillatoriophycideae</taxon>
        <taxon>Oscillatoriales</taxon>
        <taxon>Sirenicapillariaceae</taxon>
        <taxon>Limnospira</taxon>
    </lineage>
</organism>
<keyword evidence="2" id="KW-1185">Reference proteome</keyword>
<accession>A0A5M3TDD1</accession>
<comment type="caution">
    <text evidence="1">The sequence shown here is derived from an EMBL/GenBank/DDBJ whole genome shotgun (WGS) entry which is preliminary data.</text>
</comment>
<sequence>MEDFTGAMEPLEKLISLHPEREDYQVMLDNVKTWQSVSE</sequence>
<name>A0A5M3TDD1_LIMPL</name>
<reference evidence="1 2" key="1">
    <citation type="journal article" date="2019" name="J Genomics">
        <title>The Draft Genome of a Hydrogen-producing Cyanobacterium, Arthrospira platensis NIES-46.</title>
        <authorList>
            <person name="Suzuki S."/>
            <person name="Yamaguchi H."/>
            <person name="Kawachi M."/>
        </authorList>
    </citation>
    <scope>NUCLEOTIDE SEQUENCE [LARGE SCALE GENOMIC DNA]</scope>
    <source>
        <strain evidence="1 2">NIES-46</strain>
    </source>
</reference>
<evidence type="ECO:0008006" key="3">
    <source>
        <dbReference type="Google" id="ProtNLM"/>
    </source>
</evidence>
<proteinExistence type="predicted"/>
<evidence type="ECO:0000313" key="1">
    <source>
        <dbReference type="EMBL" id="GCE96732.1"/>
    </source>
</evidence>
<gene>
    <name evidence="1" type="ORF">NIES46_48050</name>
</gene>
<protein>
    <recommendedName>
        <fullName evidence="3">TPR repeat-containing protein</fullName>
    </recommendedName>
</protein>